<proteinExistence type="inferred from homology"/>
<gene>
    <name evidence="3" type="ORF">MTR65_15835</name>
</gene>
<evidence type="ECO:0000256" key="1">
    <source>
        <dbReference type="ARBA" id="ARBA00009617"/>
    </source>
</evidence>
<reference evidence="3" key="1">
    <citation type="submission" date="2022-03" db="EMBL/GenBank/DDBJ databases">
        <title>Identification of a novel bacterium isolated from mangrove sediments.</title>
        <authorList>
            <person name="Pan X."/>
        </authorList>
    </citation>
    <scope>NUCLEOTIDE SEQUENCE</scope>
    <source>
        <strain evidence="3">B2637</strain>
    </source>
</reference>
<dbReference type="Pfam" id="PF13347">
    <property type="entry name" value="MFS_2"/>
    <property type="match status" value="1"/>
</dbReference>
<evidence type="ECO:0000313" key="4">
    <source>
        <dbReference type="Proteomes" id="UP001162802"/>
    </source>
</evidence>
<feature type="transmembrane region" description="Helical" evidence="2">
    <location>
        <begin position="447"/>
        <end position="471"/>
    </location>
</feature>
<keyword evidence="2" id="KW-0472">Membrane</keyword>
<dbReference type="InterPro" id="IPR036259">
    <property type="entry name" value="MFS_trans_sf"/>
</dbReference>
<organism evidence="3 4">
    <name type="scientific">Novosphingobium mangrovi</name>
    <name type="common">ex Hu et al. 2023</name>
    <dbReference type="NCBI Taxonomy" id="2930094"/>
    <lineage>
        <taxon>Bacteria</taxon>
        <taxon>Pseudomonadati</taxon>
        <taxon>Pseudomonadota</taxon>
        <taxon>Alphaproteobacteria</taxon>
        <taxon>Sphingomonadales</taxon>
        <taxon>Sphingomonadaceae</taxon>
        <taxon>Novosphingobium</taxon>
    </lineage>
</organism>
<name>A0ABT0AG66_9SPHN</name>
<dbReference type="EMBL" id="JALHAT010000034">
    <property type="protein sequence ID" value="MCJ1962165.1"/>
    <property type="molecule type" value="Genomic_DNA"/>
</dbReference>
<evidence type="ECO:0000256" key="2">
    <source>
        <dbReference type="SAM" id="Phobius"/>
    </source>
</evidence>
<dbReference type="SUPFAM" id="SSF103473">
    <property type="entry name" value="MFS general substrate transporter"/>
    <property type="match status" value="1"/>
</dbReference>
<dbReference type="RefSeq" id="WP_243801894.1">
    <property type="nucleotide sequence ID" value="NZ_JALHAT010000034.1"/>
</dbReference>
<keyword evidence="2" id="KW-0812">Transmembrane</keyword>
<keyword evidence="2" id="KW-1133">Transmembrane helix</keyword>
<sequence length="490" mass="51220">MSFPLYRTSAGWNRRLAGRPAPSGLPSPILRQPSQATTREARLLAYAAGNFGKNITFSGAEITFLFLLTELLGLRAATAGGLMLLVLAGDLVFDLLAARIVIAMQARGRSYRWLIVAGAAPCGLAFAGVYALPFFSSQIFAGALPVAAMALVLVLFRGAYAVIDVPHNALMTRVSADSRVRARVSGYRRLFSSCSSLTIALVLTPIVQEAGTTGNHTRLALAGGLVGLVFTATMIASARYAPGTADSSATPSAPRCRDGLRVPLRAPLVLAMLALAALTGFAPPAFERMLLYMGEHVLAAPGLVTGILTAITIGQFAGVAAWTALTARIDSTRLLMLGHATCLAGLTLFALTGIAFPMGTSAPLLASALVMGFGQTAIYMLPWSLLADVVDALEWQFRRRFEAGLFAIFLVAIKASGAASTASLGLLLDLAGYSPGDAASPAVRGAILALGLALPAAGSLAVIAVLTRVRLGHARHARIRRALVWREGRQ</sequence>
<feature type="transmembrane region" description="Helical" evidence="2">
    <location>
        <begin position="113"/>
        <end position="133"/>
    </location>
</feature>
<feature type="transmembrane region" description="Helical" evidence="2">
    <location>
        <begin position="262"/>
        <end position="286"/>
    </location>
</feature>
<dbReference type="Proteomes" id="UP001162802">
    <property type="component" value="Unassembled WGS sequence"/>
</dbReference>
<feature type="transmembrane region" description="Helical" evidence="2">
    <location>
        <begin position="76"/>
        <end position="101"/>
    </location>
</feature>
<comment type="caution">
    <text evidence="3">The sequence shown here is derived from an EMBL/GenBank/DDBJ whole genome shotgun (WGS) entry which is preliminary data.</text>
</comment>
<comment type="similarity">
    <text evidence="1">Belongs to the sodium:galactoside symporter (TC 2.A.2) family.</text>
</comment>
<dbReference type="InterPro" id="IPR039672">
    <property type="entry name" value="MFS_2"/>
</dbReference>
<protein>
    <submittedName>
        <fullName evidence="3">MFS transporter</fullName>
    </submittedName>
</protein>
<accession>A0ABT0AG66</accession>
<feature type="transmembrane region" description="Helical" evidence="2">
    <location>
        <begin position="219"/>
        <end position="241"/>
    </location>
</feature>
<dbReference type="PANTHER" id="PTHR11328:SF24">
    <property type="entry name" value="MAJOR FACILITATOR SUPERFAMILY (MFS) PROFILE DOMAIN-CONTAINING PROTEIN"/>
    <property type="match status" value="1"/>
</dbReference>
<evidence type="ECO:0000313" key="3">
    <source>
        <dbReference type="EMBL" id="MCJ1962165.1"/>
    </source>
</evidence>
<feature type="transmembrane region" description="Helical" evidence="2">
    <location>
        <begin position="190"/>
        <end position="207"/>
    </location>
</feature>
<feature type="transmembrane region" description="Helical" evidence="2">
    <location>
        <begin position="334"/>
        <end position="356"/>
    </location>
</feature>
<feature type="transmembrane region" description="Helical" evidence="2">
    <location>
        <begin position="362"/>
        <end position="382"/>
    </location>
</feature>
<dbReference type="PANTHER" id="PTHR11328">
    <property type="entry name" value="MAJOR FACILITATOR SUPERFAMILY DOMAIN-CONTAINING PROTEIN"/>
    <property type="match status" value="1"/>
</dbReference>
<feature type="transmembrane region" description="Helical" evidence="2">
    <location>
        <begin position="139"/>
        <end position="163"/>
    </location>
</feature>
<feature type="transmembrane region" description="Helical" evidence="2">
    <location>
        <begin position="403"/>
        <end position="427"/>
    </location>
</feature>
<keyword evidence="4" id="KW-1185">Reference proteome</keyword>
<feature type="transmembrane region" description="Helical" evidence="2">
    <location>
        <begin position="298"/>
        <end position="322"/>
    </location>
</feature>